<dbReference type="PANTHER" id="PTHR43785:SF12">
    <property type="entry name" value="TYPE-1 GLUTAMINE SYNTHETASE 2"/>
    <property type="match status" value="1"/>
</dbReference>
<dbReference type="RefSeq" id="WP_115831306.1">
    <property type="nucleotide sequence ID" value="NZ_QNUL01000008.1"/>
</dbReference>
<dbReference type="GO" id="GO:0005524">
    <property type="term" value="F:ATP binding"/>
    <property type="evidence" value="ECO:0007669"/>
    <property type="project" value="UniProtKB-KW"/>
</dbReference>
<protein>
    <submittedName>
        <fullName evidence="8">Glutamine synthetase</fullName>
    </submittedName>
</protein>
<keyword evidence="9" id="KW-1185">Reference proteome</keyword>
<dbReference type="GO" id="GO:0004356">
    <property type="term" value="F:glutamine synthetase activity"/>
    <property type="evidence" value="ECO:0007669"/>
    <property type="project" value="InterPro"/>
</dbReference>
<dbReference type="InterPro" id="IPR008146">
    <property type="entry name" value="Gln_synth_cat_dom"/>
</dbReference>
<comment type="similarity">
    <text evidence="1 5 6">Belongs to the glutamine synthetase family.</text>
</comment>
<evidence type="ECO:0000313" key="9">
    <source>
        <dbReference type="Proteomes" id="UP000256373"/>
    </source>
</evidence>
<dbReference type="SUPFAM" id="SSF54368">
    <property type="entry name" value="Glutamine synthetase, N-terminal domain"/>
    <property type="match status" value="1"/>
</dbReference>
<proteinExistence type="inferred from homology"/>
<dbReference type="Gene3D" id="3.30.590.10">
    <property type="entry name" value="Glutamine synthetase/guanido kinase, catalytic domain"/>
    <property type="match status" value="1"/>
</dbReference>
<evidence type="ECO:0000256" key="4">
    <source>
        <dbReference type="ARBA" id="ARBA00022840"/>
    </source>
</evidence>
<dbReference type="Proteomes" id="UP000256373">
    <property type="component" value="Unassembled WGS sequence"/>
</dbReference>
<name>A0A3D8YBH2_9BACT</name>
<dbReference type="GO" id="GO:0042402">
    <property type="term" value="P:biogenic amine catabolic process"/>
    <property type="evidence" value="ECO:0007669"/>
    <property type="project" value="UniProtKB-ARBA"/>
</dbReference>
<evidence type="ECO:0000256" key="6">
    <source>
        <dbReference type="RuleBase" id="RU000384"/>
    </source>
</evidence>
<evidence type="ECO:0000259" key="7">
    <source>
        <dbReference type="PROSITE" id="PS51987"/>
    </source>
</evidence>
<dbReference type="Pfam" id="PF00120">
    <property type="entry name" value="Gln-synt_C"/>
    <property type="match status" value="1"/>
</dbReference>
<organism evidence="8 9">
    <name type="scientific">Dyadobacter luteus</name>
    <dbReference type="NCBI Taxonomy" id="2259619"/>
    <lineage>
        <taxon>Bacteria</taxon>
        <taxon>Pseudomonadati</taxon>
        <taxon>Bacteroidota</taxon>
        <taxon>Cytophagia</taxon>
        <taxon>Cytophagales</taxon>
        <taxon>Spirosomataceae</taxon>
        <taxon>Dyadobacter</taxon>
    </lineage>
</organism>
<dbReference type="AlphaFoldDB" id="A0A3D8YBH2"/>
<dbReference type="OrthoDB" id="9807095at2"/>
<evidence type="ECO:0000256" key="5">
    <source>
        <dbReference type="PROSITE-ProRule" id="PRU01331"/>
    </source>
</evidence>
<dbReference type="SMART" id="SM01230">
    <property type="entry name" value="Gln-synt_C"/>
    <property type="match status" value="1"/>
</dbReference>
<comment type="caution">
    <text evidence="8">The sequence shown here is derived from an EMBL/GenBank/DDBJ whole genome shotgun (WGS) entry which is preliminary data.</text>
</comment>
<sequence>MLTLEGLRQLIQDDQLETVIVAFTDHYGRLLGKRVDAEFFLDDVCNSGTHGCDYLLTTDIAMEPVPGYDYANWELGYGDFHMVPDLLTLRLASWLDKTAIVLCDLHNDKSHQPENIAPRSVLRKQLEALSADGLICKAASELEYYLLENSYRQAFEQNYQNLKPAGYYLEDYHILQGTRTEKYTAAVRRHLKKSGIPVETSKGEWGLGQHEVNIRYSEVLAMADHHVVYKQCLKEIADSMGLSITFMAKFATDQAGSSSHLHLSLWKDGKNAFVGDEQIGPVKGSAIFKWFLGGWIKHVPDVMPFYAPTINSYKRYVDGSWAPTRLAWSYDNRTAGFRVVGKGESLRIECRIPGADCNPYLAFAASLASGLDGIKNKIEPPECFIGDIYAAAHLPRVPYSLAEATSLFENSAFAKETFGEDVVKHYSHFFRIEQKAYDKSVTDWERKRYFEQI</sequence>
<reference evidence="8 9" key="1">
    <citation type="submission" date="2018-07" db="EMBL/GenBank/DDBJ databases">
        <title>Dyadobacter roseus sp. nov., isolated from rose rhizosphere soil.</title>
        <authorList>
            <person name="Chen L."/>
        </authorList>
    </citation>
    <scope>NUCLEOTIDE SEQUENCE [LARGE SCALE GENOMIC DNA]</scope>
    <source>
        <strain evidence="8 9">RS19</strain>
    </source>
</reference>
<accession>A0A3D8YBH2</accession>
<keyword evidence="4" id="KW-0067">ATP-binding</keyword>
<dbReference type="EMBL" id="QNUL01000008">
    <property type="protein sequence ID" value="REA61333.1"/>
    <property type="molecule type" value="Genomic_DNA"/>
</dbReference>
<dbReference type="GO" id="GO:0006542">
    <property type="term" value="P:glutamine biosynthetic process"/>
    <property type="evidence" value="ECO:0007669"/>
    <property type="project" value="InterPro"/>
</dbReference>
<dbReference type="FunFam" id="3.30.590.10:FF:000005">
    <property type="entry name" value="Probable glutamine synthetase"/>
    <property type="match status" value="1"/>
</dbReference>
<evidence type="ECO:0000256" key="2">
    <source>
        <dbReference type="ARBA" id="ARBA00022598"/>
    </source>
</evidence>
<dbReference type="InterPro" id="IPR036651">
    <property type="entry name" value="Gln_synt_N_sf"/>
</dbReference>
<dbReference type="PROSITE" id="PS51987">
    <property type="entry name" value="GS_CATALYTIC"/>
    <property type="match status" value="1"/>
</dbReference>
<gene>
    <name evidence="8" type="ORF">DSL64_12875</name>
</gene>
<dbReference type="GO" id="GO:0006576">
    <property type="term" value="P:biogenic amine metabolic process"/>
    <property type="evidence" value="ECO:0007669"/>
    <property type="project" value="UniProtKB-ARBA"/>
</dbReference>
<evidence type="ECO:0000256" key="3">
    <source>
        <dbReference type="ARBA" id="ARBA00022741"/>
    </source>
</evidence>
<keyword evidence="3" id="KW-0547">Nucleotide-binding</keyword>
<dbReference type="PANTHER" id="PTHR43785">
    <property type="entry name" value="GAMMA-GLUTAMYLPUTRESCINE SYNTHETASE"/>
    <property type="match status" value="1"/>
</dbReference>
<keyword evidence="2" id="KW-0436">Ligase</keyword>
<dbReference type="Gene3D" id="3.10.20.70">
    <property type="entry name" value="Glutamine synthetase, N-terminal domain"/>
    <property type="match status" value="1"/>
</dbReference>
<feature type="domain" description="GS catalytic" evidence="7">
    <location>
        <begin position="118"/>
        <end position="453"/>
    </location>
</feature>
<dbReference type="SUPFAM" id="SSF55931">
    <property type="entry name" value="Glutamine synthetase/guanido kinase"/>
    <property type="match status" value="1"/>
</dbReference>
<evidence type="ECO:0000313" key="8">
    <source>
        <dbReference type="EMBL" id="REA61333.1"/>
    </source>
</evidence>
<dbReference type="InterPro" id="IPR014746">
    <property type="entry name" value="Gln_synth/guanido_kin_cat_dom"/>
</dbReference>
<evidence type="ECO:0000256" key="1">
    <source>
        <dbReference type="ARBA" id="ARBA00009897"/>
    </source>
</evidence>